<evidence type="ECO:0000256" key="1">
    <source>
        <dbReference type="ARBA" id="ARBA00004401"/>
    </source>
</evidence>
<evidence type="ECO:0000256" key="13">
    <source>
        <dbReference type="ARBA" id="ARBA00023316"/>
    </source>
</evidence>
<evidence type="ECO:0000313" key="17">
    <source>
        <dbReference type="EMBL" id="HIV22427.1"/>
    </source>
</evidence>
<keyword evidence="7" id="KW-0133">Cell shape</keyword>
<dbReference type="GO" id="GO:0071555">
    <property type="term" value="P:cell wall organization"/>
    <property type="evidence" value="ECO:0007669"/>
    <property type="project" value="UniProtKB-KW"/>
</dbReference>
<comment type="catalytic activity">
    <reaction evidence="15">
        <text>[GlcNAc-(1-&gt;4)-Mur2Ac(oyl-L-Ala-gamma-D-Glu-L-Lys-D-Ala-D-Ala)](n)-di-trans,octa-cis-undecaprenyl diphosphate + beta-D-GlcNAc-(1-&gt;4)-Mur2Ac(oyl-L-Ala-gamma-D-Glu-L-Lys-D-Ala-D-Ala)-di-trans,octa-cis-undecaprenyl diphosphate = [GlcNAc-(1-&gt;4)-Mur2Ac(oyl-L-Ala-gamma-D-Glu-L-Lys-D-Ala-D-Ala)](n+1)-di-trans,octa-cis-undecaprenyl diphosphate + di-trans,octa-cis-undecaprenyl diphosphate + H(+)</text>
        <dbReference type="Rhea" id="RHEA:23708"/>
        <dbReference type="Rhea" id="RHEA-COMP:9602"/>
        <dbReference type="Rhea" id="RHEA-COMP:9603"/>
        <dbReference type="ChEBI" id="CHEBI:15378"/>
        <dbReference type="ChEBI" id="CHEBI:58405"/>
        <dbReference type="ChEBI" id="CHEBI:60033"/>
        <dbReference type="ChEBI" id="CHEBI:78435"/>
        <dbReference type="EC" id="2.4.99.28"/>
    </reaction>
</comment>
<dbReference type="EMBL" id="DVOS01000006">
    <property type="protein sequence ID" value="HIV22427.1"/>
    <property type="molecule type" value="Genomic_DNA"/>
</dbReference>
<dbReference type="GO" id="GO:0008955">
    <property type="term" value="F:peptidoglycan glycosyltransferase activity"/>
    <property type="evidence" value="ECO:0007669"/>
    <property type="project" value="UniProtKB-EC"/>
</dbReference>
<evidence type="ECO:0000256" key="10">
    <source>
        <dbReference type="ARBA" id="ARBA00022989"/>
    </source>
</evidence>
<evidence type="ECO:0000256" key="4">
    <source>
        <dbReference type="ARBA" id="ARBA00022676"/>
    </source>
</evidence>
<comment type="subcellular location">
    <subcellularLocation>
        <location evidence="1">Cell membrane</location>
        <topology evidence="1">Single-pass type II membrane protein</topology>
    </subcellularLocation>
</comment>
<dbReference type="Gene3D" id="1.10.3810.10">
    <property type="entry name" value="Biosynthetic peptidoglycan transglycosylase-like"/>
    <property type="match status" value="1"/>
</dbReference>
<proteinExistence type="predicted"/>
<dbReference type="InterPro" id="IPR036950">
    <property type="entry name" value="PBP_transglycosylase"/>
</dbReference>
<keyword evidence="5" id="KW-0808">Transferase</keyword>
<dbReference type="Pfam" id="PF00912">
    <property type="entry name" value="Transgly"/>
    <property type="match status" value="1"/>
</dbReference>
<evidence type="ECO:0000259" key="16">
    <source>
        <dbReference type="Pfam" id="PF00912"/>
    </source>
</evidence>
<gene>
    <name evidence="17" type="ORF">IAC80_00670</name>
</gene>
<dbReference type="EC" id="2.4.99.28" evidence="14"/>
<protein>
    <recommendedName>
        <fullName evidence="2">Penicillin-binding protein 1A</fullName>
        <ecNumber evidence="14">2.4.99.28</ecNumber>
    </recommendedName>
</protein>
<dbReference type="PANTHER" id="PTHR32282">
    <property type="entry name" value="BINDING PROTEIN TRANSPEPTIDASE, PUTATIVE-RELATED"/>
    <property type="match status" value="1"/>
</dbReference>
<keyword evidence="9" id="KW-0573">Peptidoglycan synthesis</keyword>
<evidence type="ECO:0000256" key="6">
    <source>
        <dbReference type="ARBA" id="ARBA00022692"/>
    </source>
</evidence>
<evidence type="ECO:0000256" key="7">
    <source>
        <dbReference type="ARBA" id="ARBA00022960"/>
    </source>
</evidence>
<evidence type="ECO:0000256" key="11">
    <source>
        <dbReference type="ARBA" id="ARBA00023136"/>
    </source>
</evidence>
<keyword evidence="6" id="KW-0812">Transmembrane</keyword>
<evidence type="ECO:0000256" key="2">
    <source>
        <dbReference type="ARBA" id="ARBA00018638"/>
    </source>
</evidence>
<dbReference type="InterPro" id="IPR023346">
    <property type="entry name" value="Lysozyme-like_dom_sf"/>
</dbReference>
<evidence type="ECO:0000313" key="18">
    <source>
        <dbReference type="Proteomes" id="UP000886889"/>
    </source>
</evidence>
<evidence type="ECO:0000256" key="12">
    <source>
        <dbReference type="ARBA" id="ARBA00023251"/>
    </source>
</evidence>
<reference evidence="17" key="2">
    <citation type="journal article" date="2021" name="PeerJ">
        <title>Extensive microbial diversity within the chicken gut microbiome revealed by metagenomics and culture.</title>
        <authorList>
            <person name="Gilroy R."/>
            <person name="Ravi A."/>
            <person name="Getino M."/>
            <person name="Pursley I."/>
            <person name="Horton D.L."/>
            <person name="Alikhan N.F."/>
            <person name="Baker D."/>
            <person name="Gharbi K."/>
            <person name="Hall N."/>
            <person name="Watson M."/>
            <person name="Adriaenssens E.M."/>
            <person name="Foster-Nyarko E."/>
            <person name="Jarju S."/>
            <person name="Secka A."/>
            <person name="Antonio M."/>
            <person name="Oren A."/>
            <person name="Chaudhuri R.R."/>
            <person name="La Ragione R."/>
            <person name="Hildebrand F."/>
            <person name="Pallen M.J."/>
        </authorList>
    </citation>
    <scope>NUCLEOTIDE SEQUENCE</scope>
    <source>
        <strain evidence="17">ChiBcec6-7307</strain>
    </source>
</reference>
<dbReference type="SUPFAM" id="SSF53955">
    <property type="entry name" value="Lysozyme-like"/>
    <property type="match status" value="1"/>
</dbReference>
<dbReference type="GO" id="GO:0009252">
    <property type="term" value="P:peptidoglycan biosynthetic process"/>
    <property type="evidence" value="ECO:0007669"/>
    <property type="project" value="UniProtKB-KW"/>
</dbReference>
<reference evidence="17" key="1">
    <citation type="submission" date="2020-10" db="EMBL/GenBank/DDBJ databases">
        <authorList>
            <person name="Gilroy R."/>
        </authorList>
    </citation>
    <scope>NUCLEOTIDE SEQUENCE</scope>
    <source>
        <strain evidence="17">ChiBcec6-7307</strain>
    </source>
</reference>
<evidence type="ECO:0000256" key="9">
    <source>
        <dbReference type="ARBA" id="ARBA00022984"/>
    </source>
</evidence>
<organism evidence="17 18">
    <name type="scientific">Candidatus Merdiplasma excrementigallinarum</name>
    <dbReference type="NCBI Taxonomy" id="2840864"/>
    <lineage>
        <taxon>Bacteria</taxon>
        <taxon>Bacillati</taxon>
        <taxon>Bacillota</taxon>
        <taxon>Clostridia</taxon>
        <taxon>Lachnospirales</taxon>
        <taxon>Lachnospiraceae</taxon>
        <taxon>Lachnospiraceae incertae sedis</taxon>
        <taxon>Candidatus Merdiplasma</taxon>
    </lineage>
</organism>
<keyword evidence="12" id="KW-0046">Antibiotic resistance</keyword>
<comment type="caution">
    <text evidence="17">The sequence shown here is derived from an EMBL/GenBank/DDBJ whole genome shotgun (WGS) entry which is preliminary data.</text>
</comment>
<evidence type="ECO:0000256" key="14">
    <source>
        <dbReference type="ARBA" id="ARBA00044770"/>
    </source>
</evidence>
<dbReference type="InterPro" id="IPR050396">
    <property type="entry name" value="Glycosyltr_51/Transpeptidase"/>
</dbReference>
<evidence type="ECO:0000256" key="8">
    <source>
        <dbReference type="ARBA" id="ARBA00022968"/>
    </source>
</evidence>
<evidence type="ECO:0000256" key="5">
    <source>
        <dbReference type="ARBA" id="ARBA00022679"/>
    </source>
</evidence>
<keyword evidence="8" id="KW-0735">Signal-anchor</keyword>
<accession>A0A9D1NY17</accession>
<name>A0A9D1NY17_9FIRM</name>
<keyword evidence="3" id="KW-1003">Cell membrane</keyword>
<keyword evidence="10" id="KW-1133">Transmembrane helix</keyword>
<evidence type="ECO:0000256" key="15">
    <source>
        <dbReference type="ARBA" id="ARBA00049902"/>
    </source>
</evidence>
<keyword evidence="11" id="KW-0472">Membrane</keyword>
<dbReference type="Proteomes" id="UP000886889">
    <property type="component" value="Unassembled WGS sequence"/>
</dbReference>
<keyword evidence="4" id="KW-0328">Glycosyltransferase</keyword>
<dbReference type="AlphaFoldDB" id="A0A9D1NY17"/>
<dbReference type="GO" id="GO:0046677">
    <property type="term" value="P:response to antibiotic"/>
    <property type="evidence" value="ECO:0007669"/>
    <property type="project" value="UniProtKB-KW"/>
</dbReference>
<evidence type="ECO:0000256" key="3">
    <source>
        <dbReference type="ARBA" id="ARBA00022475"/>
    </source>
</evidence>
<dbReference type="InterPro" id="IPR001264">
    <property type="entry name" value="Glyco_trans_51"/>
</dbReference>
<dbReference type="PANTHER" id="PTHR32282:SF11">
    <property type="entry name" value="PENICILLIN-BINDING PROTEIN 1B"/>
    <property type="match status" value="1"/>
</dbReference>
<dbReference type="GO" id="GO:0030288">
    <property type="term" value="C:outer membrane-bounded periplasmic space"/>
    <property type="evidence" value="ECO:0007669"/>
    <property type="project" value="TreeGrafter"/>
</dbReference>
<feature type="domain" description="Glycosyl transferase family 51" evidence="16">
    <location>
        <begin position="1"/>
        <end position="66"/>
    </location>
</feature>
<keyword evidence="13" id="KW-0961">Cell wall biogenesis/degradation</keyword>
<dbReference type="GO" id="GO:0005886">
    <property type="term" value="C:plasma membrane"/>
    <property type="evidence" value="ECO:0007669"/>
    <property type="project" value="UniProtKB-SubCell"/>
</dbReference>
<sequence length="101" mass="11027">MNTIYFGSGYYGIRDAARGYFGKEPEELSDGEAVLLAGLPNAPSVYGSNICSSLTGRRTRQVADQMAACGMLSRQEAEKLCADIGDFVTEKREKTEYDGTR</sequence>
<dbReference type="GO" id="GO:0008360">
    <property type="term" value="P:regulation of cell shape"/>
    <property type="evidence" value="ECO:0007669"/>
    <property type="project" value="UniProtKB-KW"/>
</dbReference>